<keyword evidence="2" id="KW-0732">Signal</keyword>
<gene>
    <name evidence="3" type="ORF">AK88_03810</name>
</gene>
<accession>A0A0D9QHL3</accession>
<dbReference type="Proteomes" id="UP000054561">
    <property type="component" value="Unassembled WGS sequence"/>
</dbReference>
<feature type="region of interest" description="Disordered" evidence="1">
    <location>
        <begin position="22"/>
        <end position="49"/>
    </location>
</feature>
<name>A0A0D9QHL3_PLAFR</name>
<evidence type="ECO:0000256" key="2">
    <source>
        <dbReference type="SAM" id="SignalP"/>
    </source>
</evidence>
<dbReference type="AlphaFoldDB" id="A0A0D9QHL3"/>
<reference evidence="3 4" key="1">
    <citation type="submission" date="2014-03" db="EMBL/GenBank/DDBJ databases">
        <title>The Genome Sequence of Plasmodium fragile nilgiri.</title>
        <authorList>
            <consortium name="The Broad Institute Genomics Platform"/>
            <consortium name="The Broad Institute Genome Sequencing Center for Infectious Disease"/>
            <person name="Neafsey D."/>
            <person name="Duraisingh M."/>
            <person name="Young S.K."/>
            <person name="Zeng Q."/>
            <person name="Gargeya S."/>
            <person name="Abouelleil A."/>
            <person name="Alvarado L."/>
            <person name="Chapman S.B."/>
            <person name="Gainer-Dewar J."/>
            <person name="Goldberg J."/>
            <person name="Griggs A."/>
            <person name="Gujja S."/>
            <person name="Hansen M."/>
            <person name="Howarth C."/>
            <person name="Imamovic A."/>
            <person name="Larimer J."/>
            <person name="Pearson M."/>
            <person name="Poon T.W."/>
            <person name="Priest M."/>
            <person name="Roberts A."/>
            <person name="Saif S."/>
            <person name="Shea T."/>
            <person name="Sykes S."/>
            <person name="Wortman J."/>
            <person name="Nusbaum C."/>
            <person name="Birren B."/>
        </authorList>
    </citation>
    <scope>NUCLEOTIDE SEQUENCE [LARGE SCALE GENOMIC DNA]</scope>
    <source>
        <strain evidence="4">nilgiri</strain>
    </source>
</reference>
<feature type="signal peptide" evidence="2">
    <location>
        <begin position="1"/>
        <end position="17"/>
    </location>
</feature>
<sequence length="157" mass="17131">MKARLSLILILLRCTNTKDNSGEGAGAGLSQDANDKAGEDQLNQNSDISSATEDIQVKSSLLKDYKGVKVTGPCNASFLVFFAPYLFIDVDADSSNIYLGTDLSDLEVTEQMGKGEHEKNKCEEGKTFKFVAFIEDDHLTVKWKVYDSGVQPPTPGM</sequence>
<dbReference type="RefSeq" id="XP_012336843.1">
    <property type="nucleotide sequence ID" value="XM_012481420.1"/>
</dbReference>
<evidence type="ECO:0000313" key="4">
    <source>
        <dbReference type="Proteomes" id="UP000054561"/>
    </source>
</evidence>
<keyword evidence="4" id="KW-1185">Reference proteome</keyword>
<dbReference type="OrthoDB" id="10654624at2759"/>
<evidence type="ECO:0000313" key="3">
    <source>
        <dbReference type="EMBL" id="KJP86519.1"/>
    </source>
</evidence>
<feature type="chain" id="PRO_5002343835" evidence="2">
    <location>
        <begin position="18"/>
        <end position="157"/>
    </location>
</feature>
<evidence type="ECO:0000256" key="1">
    <source>
        <dbReference type="SAM" id="MobiDB-lite"/>
    </source>
</evidence>
<proteinExistence type="predicted"/>
<dbReference type="EMBL" id="KQ001691">
    <property type="protein sequence ID" value="KJP86519.1"/>
    <property type="molecule type" value="Genomic_DNA"/>
</dbReference>
<organism evidence="3 4">
    <name type="scientific">Plasmodium fragile</name>
    <dbReference type="NCBI Taxonomy" id="5857"/>
    <lineage>
        <taxon>Eukaryota</taxon>
        <taxon>Sar</taxon>
        <taxon>Alveolata</taxon>
        <taxon>Apicomplexa</taxon>
        <taxon>Aconoidasida</taxon>
        <taxon>Haemosporida</taxon>
        <taxon>Plasmodiidae</taxon>
        <taxon>Plasmodium</taxon>
        <taxon>Plasmodium (Plasmodium)</taxon>
    </lineage>
</organism>
<protein>
    <submittedName>
        <fullName evidence="3">Uncharacterized protein</fullName>
    </submittedName>
</protein>
<dbReference type="GeneID" id="24269124"/>
<dbReference type="VEuPathDB" id="PlasmoDB:AK88_03810"/>